<proteinExistence type="predicted"/>
<evidence type="ECO:0000313" key="2">
    <source>
        <dbReference type="Proteomes" id="UP000095395"/>
    </source>
</evidence>
<reference evidence="1 2" key="1">
    <citation type="submission" date="2015-09" db="EMBL/GenBank/DDBJ databases">
        <authorList>
            <consortium name="Pathogen Informatics"/>
        </authorList>
    </citation>
    <scope>NUCLEOTIDE SEQUENCE [LARGE SCALE GENOMIC DNA]</scope>
    <source>
        <strain evidence="1 2">2789STDY5608835</strain>
    </source>
</reference>
<accession>A0A173ZL68</accession>
<protein>
    <submittedName>
        <fullName evidence="1">Uncharacterized protein</fullName>
    </submittedName>
</protein>
<organism evidence="1 2">
    <name type="scientific">Roseburia inulinivorans</name>
    <dbReference type="NCBI Taxonomy" id="360807"/>
    <lineage>
        <taxon>Bacteria</taxon>
        <taxon>Bacillati</taxon>
        <taxon>Bacillota</taxon>
        <taxon>Clostridia</taxon>
        <taxon>Lachnospirales</taxon>
        <taxon>Lachnospiraceae</taxon>
        <taxon>Roseburia</taxon>
    </lineage>
</organism>
<gene>
    <name evidence="1" type="ORF">ERS852392_01321</name>
</gene>
<dbReference type="Proteomes" id="UP000095395">
    <property type="component" value="Unassembled WGS sequence"/>
</dbReference>
<name>A0A173ZL68_9FIRM</name>
<evidence type="ECO:0000313" key="1">
    <source>
        <dbReference type="EMBL" id="CUN76984.1"/>
    </source>
</evidence>
<dbReference type="EMBL" id="CYYR01000007">
    <property type="protein sequence ID" value="CUN76984.1"/>
    <property type="molecule type" value="Genomic_DNA"/>
</dbReference>
<sequence length="85" mass="9596">MIMTENTNSGCSQRDSAEHEGYAKASRSFNLIWKERDSAQSKLMEAILYKDNLNRADKDGSTRILCEHGSKLPKRTLVLCESDNS</sequence>
<dbReference type="AlphaFoldDB" id="A0A173ZL68"/>